<feature type="transmembrane region" description="Helical" evidence="1">
    <location>
        <begin position="44"/>
        <end position="61"/>
    </location>
</feature>
<keyword evidence="1" id="KW-0812">Transmembrane</keyword>
<keyword evidence="1" id="KW-1133">Transmembrane helix</keyword>
<accession>A0AB33KWN5</accession>
<name>A0AB33KWN5_9FLAO</name>
<evidence type="ECO:0000256" key="1">
    <source>
        <dbReference type="SAM" id="Phobius"/>
    </source>
</evidence>
<gene>
    <name evidence="2" type="ORF">Pbs1_01740</name>
</gene>
<protein>
    <submittedName>
        <fullName evidence="2">Uncharacterized protein</fullName>
    </submittedName>
</protein>
<sequence>MGILVELVLNAFILPDISGYIYPILTPNIIATKIHNVKFLSKKLNFFVNIFYRFIIILQYYD</sequence>
<dbReference type="AlphaFoldDB" id="A0AB33KWN5"/>
<reference evidence="2" key="1">
    <citation type="submission" date="2024-08" db="EMBL/GenBank/DDBJ databases">
        <title>Whole genome sequence of Tenacibaculum sp. strain pbs-1 associated with black-spot shell disease in Akoya pearl oysters.</title>
        <authorList>
            <person name="Sakatoku A."/>
            <person name="Suzuki T."/>
            <person name="Hatano K."/>
            <person name="Seki M."/>
            <person name="Tanaka D."/>
            <person name="Nakamura S."/>
            <person name="Suzuki N."/>
            <person name="Isshiki T."/>
        </authorList>
    </citation>
    <scope>NUCLEOTIDE SEQUENCE</scope>
    <source>
        <strain evidence="2">Pbs-1</strain>
    </source>
</reference>
<proteinExistence type="predicted"/>
<organism evidence="2">
    <name type="scientific">Tenacibaculum sp. Pbs-1</name>
    <dbReference type="NCBI Taxonomy" id="3238748"/>
    <lineage>
        <taxon>Bacteria</taxon>
        <taxon>Pseudomonadati</taxon>
        <taxon>Bacteroidota</taxon>
        <taxon>Flavobacteriia</taxon>
        <taxon>Flavobacteriales</taxon>
        <taxon>Flavobacteriaceae</taxon>
        <taxon>Tenacibaculum</taxon>
    </lineage>
</organism>
<keyword evidence="1" id="KW-0472">Membrane</keyword>
<dbReference type="EMBL" id="AP035888">
    <property type="protein sequence ID" value="BFP66831.1"/>
    <property type="molecule type" value="Genomic_DNA"/>
</dbReference>
<evidence type="ECO:0000313" key="2">
    <source>
        <dbReference type="EMBL" id="BFP66831.1"/>
    </source>
</evidence>
<feature type="transmembrane region" description="Helical" evidence="1">
    <location>
        <begin position="12"/>
        <end position="32"/>
    </location>
</feature>